<feature type="compositionally biased region" description="Basic and acidic residues" evidence="1">
    <location>
        <begin position="38"/>
        <end position="50"/>
    </location>
</feature>
<dbReference type="EMBL" id="BMHH01000013">
    <property type="protein sequence ID" value="GGB00194.1"/>
    <property type="molecule type" value="Genomic_DNA"/>
</dbReference>
<reference evidence="2" key="1">
    <citation type="journal article" date="2014" name="Int. J. Syst. Evol. Microbiol.">
        <title>Complete genome sequence of Corynebacterium casei LMG S-19264T (=DSM 44701T), isolated from a smear-ripened cheese.</title>
        <authorList>
            <consortium name="US DOE Joint Genome Institute (JGI-PGF)"/>
            <person name="Walter F."/>
            <person name="Albersmeier A."/>
            <person name="Kalinowski J."/>
            <person name="Ruckert C."/>
        </authorList>
    </citation>
    <scope>NUCLEOTIDE SEQUENCE</scope>
    <source>
        <strain evidence="2">CGMCC 1.15082</strain>
    </source>
</reference>
<proteinExistence type="predicted"/>
<feature type="region of interest" description="Disordered" evidence="1">
    <location>
        <begin position="38"/>
        <end position="69"/>
    </location>
</feature>
<organism evidence="2 3">
    <name type="scientific">Brucella endophytica</name>
    <dbReference type="NCBI Taxonomy" id="1963359"/>
    <lineage>
        <taxon>Bacteria</taxon>
        <taxon>Pseudomonadati</taxon>
        <taxon>Pseudomonadota</taxon>
        <taxon>Alphaproteobacteria</taxon>
        <taxon>Hyphomicrobiales</taxon>
        <taxon>Brucellaceae</taxon>
        <taxon>Brucella/Ochrobactrum group</taxon>
        <taxon>Brucella</taxon>
    </lineage>
</organism>
<accession>A0A916SI43</accession>
<reference evidence="2" key="2">
    <citation type="submission" date="2020-09" db="EMBL/GenBank/DDBJ databases">
        <authorList>
            <person name="Sun Q."/>
            <person name="Zhou Y."/>
        </authorList>
    </citation>
    <scope>NUCLEOTIDE SEQUENCE</scope>
    <source>
        <strain evidence="2">CGMCC 1.15082</strain>
    </source>
</reference>
<evidence type="ECO:0000256" key="1">
    <source>
        <dbReference type="SAM" id="MobiDB-lite"/>
    </source>
</evidence>
<dbReference type="Proteomes" id="UP000646478">
    <property type="component" value="Unassembled WGS sequence"/>
</dbReference>
<name>A0A916SI43_9HYPH</name>
<keyword evidence="3" id="KW-1185">Reference proteome</keyword>
<gene>
    <name evidence="2" type="ORF">GCM10011491_30530</name>
</gene>
<evidence type="ECO:0000313" key="2">
    <source>
        <dbReference type="EMBL" id="GGB00194.1"/>
    </source>
</evidence>
<evidence type="ECO:0000313" key="3">
    <source>
        <dbReference type="Proteomes" id="UP000646478"/>
    </source>
</evidence>
<sequence>MVEMKKAPTKRMEPVSPEQLELPLTLEFASRQRELIRRAKGAEKRQRPANDDDPFETARGYIPPVGWKR</sequence>
<comment type="caution">
    <text evidence="2">The sequence shown here is derived from an EMBL/GenBank/DDBJ whole genome shotgun (WGS) entry which is preliminary data.</text>
</comment>
<dbReference type="AlphaFoldDB" id="A0A916SI43"/>
<protein>
    <submittedName>
        <fullName evidence="2">Uncharacterized protein</fullName>
    </submittedName>
</protein>